<organism evidence="2 3">
    <name type="scientific">Gordonia effusa NBRC 100432</name>
    <dbReference type="NCBI Taxonomy" id="1077974"/>
    <lineage>
        <taxon>Bacteria</taxon>
        <taxon>Bacillati</taxon>
        <taxon>Actinomycetota</taxon>
        <taxon>Actinomycetes</taxon>
        <taxon>Mycobacteriales</taxon>
        <taxon>Gordoniaceae</taxon>
        <taxon>Gordonia</taxon>
    </lineage>
</organism>
<accession>H0QUT6</accession>
<keyword evidence="3" id="KW-1185">Reference proteome</keyword>
<dbReference type="NCBIfam" id="NF047783">
    <property type="entry name" value="VWA_dom_MadC"/>
    <property type="match status" value="1"/>
</dbReference>
<protein>
    <recommendedName>
        <fullName evidence="4">VWFA domain-containing protein</fullName>
    </recommendedName>
</protein>
<gene>
    <name evidence="2" type="ORF">GOEFS_007_00040</name>
</gene>
<dbReference type="InterPro" id="IPR008912">
    <property type="entry name" value="Uncharacterised_CoxE"/>
</dbReference>
<dbReference type="eggNOG" id="COG3552">
    <property type="taxonomic scope" value="Bacteria"/>
</dbReference>
<feature type="region of interest" description="Disordered" evidence="1">
    <location>
        <begin position="129"/>
        <end position="148"/>
    </location>
</feature>
<evidence type="ECO:0008006" key="4">
    <source>
        <dbReference type="Google" id="ProtNLM"/>
    </source>
</evidence>
<evidence type="ECO:0000256" key="1">
    <source>
        <dbReference type="SAM" id="MobiDB-lite"/>
    </source>
</evidence>
<dbReference type="EMBL" id="BAEH01000007">
    <property type="protein sequence ID" value="GAB16587.1"/>
    <property type="molecule type" value="Genomic_DNA"/>
</dbReference>
<dbReference type="STRING" id="1077974.GOEFS_007_00040"/>
<dbReference type="PANTHER" id="PTHR39338:SF5">
    <property type="entry name" value="BLR6139 PROTEIN"/>
    <property type="match status" value="1"/>
</dbReference>
<evidence type="ECO:0000313" key="3">
    <source>
        <dbReference type="Proteomes" id="UP000035034"/>
    </source>
</evidence>
<dbReference type="PANTHER" id="PTHR39338">
    <property type="entry name" value="BLL5662 PROTEIN-RELATED"/>
    <property type="match status" value="1"/>
</dbReference>
<proteinExistence type="predicted"/>
<feature type="compositionally biased region" description="Basic and acidic residues" evidence="1">
    <location>
        <begin position="132"/>
        <end position="147"/>
    </location>
</feature>
<dbReference type="AlphaFoldDB" id="H0QUT6"/>
<comment type="caution">
    <text evidence="2">The sequence shown here is derived from an EMBL/GenBank/DDBJ whole genome shotgun (WGS) entry which is preliminary data.</text>
</comment>
<evidence type="ECO:0000313" key="2">
    <source>
        <dbReference type="EMBL" id="GAB16587.1"/>
    </source>
</evidence>
<sequence length="504" mass="54389">MLAHDRPGIIDLFAVHFGQVLRTFGVRVSPAEVIEIRRVMAIIGGRDIDSLRSGLRAVSVKYTHESDGFDQAFDIYFLHAYSADDEDKPRPRGVAAALPDDLEWNDDFEGAARMIGADEHTDEIGDLMADDPDARERHGESAHREENDFSVSAGVEKLDVDQDSEAVSGGVTYTVDVDEADSASVGEIVGAATRVQGAKLGLSDAATILAALNRYDARTAYGTDGADDLDDVRRADLERALGAFVDALAARLDAAGVTATSDDASSDVSTDQADIDRACHRLVQRMRGAPRRVVRRADRGLLDIRATMRSSVSTDGVPVRLWRRREHPGPVRLLVVVDVSLSVRPVTGFILRLAQTLHRFGSRCEVVAFVDRPVRVTAALRSATADTALAAVLSADGLDLSATSDYGQMWAGVLGDFGDLITQRTSILVVGDARSNAFDPRIDLFSQMCGRAHRVAWVTPEPSRYWTQRGCALGAYAQTCAGVISARDGAELAVRADELGNALR</sequence>
<reference evidence="2 3" key="1">
    <citation type="submission" date="2011-12" db="EMBL/GenBank/DDBJ databases">
        <title>Whole genome shotgun sequence of Gordonia effusa NBRC 100432.</title>
        <authorList>
            <person name="Yoshida I."/>
            <person name="Takarada H."/>
            <person name="Hosoyama A."/>
            <person name="Tsuchikane K."/>
            <person name="Katsumata H."/>
            <person name="Yamazaki S."/>
            <person name="Fujita N."/>
        </authorList>
    </citation>
    <scope>NUCLEOTIDE SEQUENCE [LARGE SCALE GENOMIC DNA]</scope>
    <source>
        <strain evidence="2 3">NBRC 100432</strain>
    </source>
</reference>
<name>H0QUT6_9ACTN</name>
<dbReference type="Pfam" id="PF05762">
    <property type="entry name" value="VWA_CoxE"/>
    <property type="match status" value="1"/>
</dbReference>
<dbReference type="Proteomes" id="UP000035034">
    <property type="component" value="Unassembled WGS sequence"/>
</dbReference>